<evidence type="ECO:0000313" key="16">
    <source>
        <dbReference type="Proteomes" id="UP000051213"/>
    </source>
</evidence>
<evidence type="ECO:0000259" key="12">
    <source>
        <dbReference type="Pfam" id="PF00263"/>
    </source>
</evidence>
<feature type="domain" description="GspD-like N0" evidence="14">
    <location>
        <begin position="38"/>
        <end position="107"/>
    </location>
</feature>
<feature type="domain" description="NolW-like" evidence="13">
    <location>
        <begin position="258"/>
        <end position="339"/>
    </location>
</feature>
<feature type="domain" description="Type II/III secretion system secretin-like" evidence="12">
    <location>
        <begin position="429"/>
        <end position="596"/>
    </location>
</feature>
<name>A0A0R2UBB0_9GAMM</name>
<comment type="caution">
    <text evidence="15">The sequence shown here is derived from an EMBL/GenBank/DDBJ whole genome shotgun (WGS) entry which is preliminary data.</text>
</comment>
<dbReference type="InterPro" id="IPR004846">
    <property type="entry name" value="T2SS/T3SS_dom"/>
</dbReference>
<dbReference type="EMBL" id="LICA01000039">
    <property type="protein sequence ID" value="KRO96751.1"/>
    <property type="molecule type" value="Genomic_DNA"/>
</dbReference>
<comment type="similarity">
    <text evidence="2">Belongs to the bacterial secretin family. GSP D subfamily.</text>
</comment>
<keyword evidence="3 10" id="KW-0813">Transport</keyword>
<dbReference type="AlphaFoldDB" id="A0A0R2UBB0"/>
<dbReference type="NCBIfam" id="TIGR02517">
    <property type="entry name" value="type_II_gspD"/>
    <property type="match status" value="1"/>
</dbReference>
<evidence type="ECO:0000256" key="4">
    <source>
        <dbReference type="ARBA" id="ARBA00022452"/>
    </source>
</evidence>
<dbReference type="InterPro" id="IPR038591">
    <property type="entry name" value="NolW-like_sf"/>
</dbReference>
<dbReference type="InterPro" id="IPR050810">
    <property type="entry name" value="Bact_Secretion_Sys_Channel"/>
</dbReference>
<evidence type="ECO:0000259" key="13">
    <source>
        <dbReference type="Pfam" id="PF03958"/>
    </source>
</evidence>
<dbReference type="InterPro" id="IPR049371">
    <property type="entry name" value="GspD-like_N0"/>
</dbReference>
<dbReference type="InterPro" id="IPR005644">
    <property type="entry name" value="NolW-like"/>
</dbReference>
<evidence type="ECO:0000256" key="11">
    <source>
        <dbReference type="SAM" id="SignalP"/>
    </source>
</evidence>
<evidence type="ECO:0000256" key="1">
    <source>
        <dbReference type="ARBA" id="ARBA00004442"/>
    </source>
</evidence>
<reference evidence="15 16" key="1">
    <citation type="submission" date="2015-10" db="EMBL/GenBank/DDBJ databases">
        <title>Metagenome-Assembled Genomes uncover a global brackish microbiome.</title>
        <authorList>
            <person name="Hugerth L.W."/>
            <person name="Larsson J."/>
            <person name="Alneberg J."/>
            <person name="Lindh M.V."/>
            <person name="Legrand C."/>
            <person name="Pinhassi J."/>
            <person name="Andersson A.F."/>
        </authorList>
    </citation>
    <scope>NUCLEOTIDE SEQUENCE [LARGE SCALE GENOMIC DNA]</scope>
    <source>
        <strain evidence="15">BACL26 MAG-121220-bin70</strain>
    </source>
</reference>
<protein>
    <submittedName>
        <fullName evidence="15">Type II secretion system protein GspD</fullName>
    </submittedName>
</protein>
<evidence type="ECO:0000259" key="14">
    <source>
        <dbReference type="Pfam" id="PF21305"/>
    </source>
</evidence>
<feature type="chain" id="PRO_5006425270" evidence="11">
    <location>
        <begin position="29"/>
        <end position="643"/>
    </location>
</feature>
<dbReference type="Proteomes" id="UP000051213">
    <property type="component" value="Unassembled WGS sequence"/>
</dbReference>
<keyword evidence="5" id="KW-0812">Transmembrane</keyword>
<comment type="subcellular location">
    <subcellularLocation>
        <location evidence="1 10">Cell outer membrane</location>
    </subcellularLocation>
</comment>
<evidence type="ECO:0000256" key="2">
    <source>
        <dbReference type="ARBA" id="ARBA00006980"/>
    </source>
</evidence>
<dbReference type="Pfam" id="PF03958">
    <property type="entry name" value="Secretin_N"/>
    <property type="match status" value="2"/>
</dbReference>
<feature type="signal peptide" evidence="11">
    <location>
        <begin position="1"/>
        <end position="28"/>
    </location>
</feature>
<evidence type="ECO:0000256" key="8">
    <source>
        <dbReference type="ARBA" id="ARBA00023136"/>
    </source>
</evidence>
<evidence type="ECO:0000256" key="7">
    <source>
        <dbReference type="ARBA" id="ARBA00022927"/>
    </source>
</evidence>
<dbReference type="PRINTS" id="PR00811">
    <property type="entry name" value="BCTERIALGSPD"/>
</dbReference>
<keyword evidence="7" id="KW-0653">Protein transport</keyword>
<dbReference type="GO" id="GO:0009279">
    <property type="term" value="C:cell outer membrane"/>
    <property type="evidence" value="ECO:0007669"/>
    <property type="project" value="UniProtKB-SubCell"/>
</dbReference>
<feature type="domain" description="NolW-like" evidence="13">
    <location>
        <begin position="127"/>
        <end position="186"/>
    </location>
</feature>
<keyword evidence="6 11" id="KW-0732">Signal</keyword>
<evidence type="ECO:0000256" key="10">
    <source>
        <dbReference type="RuleBase" id="RU004004"/>
    </source>
</evidence>
<dbReference type="PANTHER" id="PTHR30332">
    <property type="entry name" value="PROBABLE GENERAL SECRETION PATHWAY PROTEIN D"/>
    <property type="match status" value="1"/>
</dbReference>
<dbReference type="InterPro" id="IPR001775">
    <property type="entry name" value="GspD/PilQ"/>
</dbReference>
<keyword evidence="9" id="KW-0998">Cell outer membrane</keyword>
<dbReference type="GO" id="GO:0015627">
    <property type="term" value="C:type II protein secretion system complex"/>
    <property type="evidence" value="ECO:0007669"/>
    <property type="project" value="InterPro"/>
</dbReference>
<evidence type="ECO:0000256" key="3">
    <source>
        <dbReference type="ARBA" id="ARBA00022448"/>
    </source>
</evidence>
<dbReference type="Gene3D" id="3.30.1370.120">
    <property type="match status" value="2"/>
</dbReference>
<dbReference type="Pfam" id="PF00263">
    <property type="entry name" value="Secretin"/>
    <property type="match status" value="1"/>
</dbReference>
<evidence type="ECO:0000313" key="15">
    <source>
        <dbReference type="EMBL" id="KRO96751.1"/>
    </source>
</evidence>
<keyword evidence="4" id="KW-1134">Transmembrane beta strand</keyword>
<evidence type="ECO:0000256" key="5">
    <source>
        <dbReference type="ARBA" id="ARBA00022692"/>
    </source>
</evidence>
<sequence length="643" mass="69420">MTWSRQVGRMNHLSKLGAVFCLSWCLMAESMASETVQINFRDADIRSVIESVAEITGKSFVLDPRVKGKVTIISPQPIDSDLLYQAILSAIQVQGFQAVEDGAVTRIIPFTQSFNFAGGNGDNTLETEIIKIEHVQAATLVPVLKPLLSNGARLLAFPQNNYLVISDIRSNVLAVKRLISQMDDPDQTAIEVIDLKHISAGEAVHIAGQLKQLQKQELSLVEDGLNNRIILSGPGIARRTFKNMLTLLDLPSTKKGSVEVIYLDYSRAAEIKPIIDGMLSSDVFLRLAGESVGDGKSKASSSYKIEIDELNNALVMAAPSAVIREIKSVVTKLDIARPQVLIEAVIAELSESQARNLSSQLVITGRDRGGYLTNFDGVLSGLLGTAFGAGSATSVNSTQIASALPQTVIGVVGDFDPEKKRGIGLLVQALKTDGRTKILSTPSVITLDNEEATLSVGEQVPFPSGSYASTNNSNSVNPFTTVNREDVGVMLKVKPQISKGNAVRLEIEQESSKVKAGSADSQFGATTTKSTMQTNVMIQDGELLILGGLIEGQTDNSASKVPFLGDIPIIGNLFKSSNKSDSEKVLMMFIRPTIIRTPEDAQALSKSKFEHLITRDFEGEQEGTVTKQLKEFINQGRDLETTE</sequence>
<dbReference type="InterPro" id="IPR013356">
    <property type="entry name" value="T2SS_GspD"/>
</dbReference>
<dbReference type="Pfam" id="PF21305">
    <property type="entry name" value="type_II_gspD_N0"/>
    <property type="match status" value="1"/>
</dbReference>
<accession>A0A0R2UBB0</accession>
<keyword evidence="8" id="KW-0472">Membrane</keyword>
<evidence type="ECO:0000256" key="9">
    <source>
        <dbReference type="ARBA" id="ARBA00023237"/>
    </source>
</evidence>
<proteinExistence type="inferred from homology"/>
<organism evidence="15 16">
    <name type="scientific">SAR92 bacterium BACL26 MAG-121220-bin70</name>
    <dbReference type="NCBI Taxonomy" id="1655626"/>
    <lineage>
        <taxon>Bacteria</taxon>
        <taxon>Pseudomonadati</taxon>
        <taxon>Pseudomonadota</taxon>
        <taxon>Gammaproteobacteria</taxon>
        <taxon>Cellvibrionales</taxon>
        <taxon>Porticoccaceae</taxon>
        <taxon>SAR92 clade</taxon>
    </lineage>
</organism>
<gene>
    <name evidence="15" type="ORF">ABS24_06150</name>
</gene>
<dbReference type="PANTHER" id="PTHR30332:SF24">
    <property type="entry name" value="SECRETIN GSPD-RELATED"/>
    <property type="match status" value="1"/>
</dbReference>
<evidence type="ECO:0000256" key="6">
    <source>
        <dbReference type="ARBA" id="ARBA00022729"/>
    </source>
</evidence>
<dbReference type="GO" id="GO:0015628">
    <property type="term" value="P:protein secretion by the type II secretion system"/>
    <property type="evidence" value="ECO:0007669"/>
    <property type="project" value="InterPro"/>
</dbReference>